<dbReference type="Gene3D" id="3.10.129.10">
    <property type="entry name" value="Hotdog Thioesterase"/>
    <property type="match status" value="1"/>
</dbReference>
<dbReference type="Pfam" id="PF03061">
    <property type="entry name" value="4HBT"/>
    <property type="match status" value="1"/>
</dbReference>
<dbReference type="InterPro" id="IPR052723">
    <property type="entry name" value="Acyl-CoA_thioesterase_PaaI"/>
</dbReference>
<evidence type="ECO:0000313" key="4">
    <source>
        <dbReference type="Proteomes" id="UP001595444"/>
    </source>
</evidence>
<evidence type="ECO:0000313" key="3">
    <source>
        <dbReference type="EMBL" id="MFC3051590.1"/>
    </source>
</evidence>
<keyword evidence="1 3" id="KW-0378">Hydrolase</keyword>
<feature type="domain" description="Thioesterase" evidence="2">
    <location>
        <begin position="48"/>
        <end position="120"/>
    </location>
</feature>
<dbReference type="InterPro" id="IPR029069">
    <property type="entry name" value="HotDog_dom_sf"/>
</dbReference>
<organism evidence="3 4">
    <name type="scientific">Kordiimonas pumila</name>
    <dbReference type="NCBI Taxonomy" id="2161677"/>
    <lineage>
        <taxon>Bacteria</taxon>
        <taxon>Pseudomonadati</taxon>
        <taxon>Pseudomonadota</taxon>
        <taxon>Alphaproteobacteria</taxon>
        <taxon>Kordiimonadales</taxon>
        <taxon>Kordiimonadaceae</taxon>
        <taxon>Kordiimonas</taxon>
    </lineage>
</organism>
<dbReference type="PANTHER" id="PTHR42856">
    <property type="entry name" value="ACYL-COENZYME A THIOESTERASE PAAI"/>
    <property type="match status" value="1"/>
</dbReference>
<dbReference type="NCBIfam" id="TIGR00369">
    <property type="entry name" value="unchar_dom_1"/>
    <property type="match status" value="1"/>
</dbReference>
<dbReference type="Proteomes" id="UP001595444">
    <property type="component" value="Unassembled WGS sequence"/>
</dbReference>
<comment type="caution">
    <text evidence="3">The sequence shown here is derived from an EMBL/GenBank/DDBJ whole genome shotgun (WGS) entry which is preliminary data.</text>
</comment>
<name>A0ABV7D3S4_9PROT</name>
<dbReference type="EMBL" id="JBHRSL010000004">
    <property type="protein sequence ID" value="MFC3051590.1"/>
    <property type="molecule type" value="Genomic_DNA"/>
</dbReference>
<evidence type="ECO:0000259" key="2">
    <source>
        <dbReference type="Pfam" id="PF03061"/>
    </source>
</evidence>
<dbReference type="InterPro" id="IPR006683">
    <property type="entry name" value="Thioestr_dom"/>
</dbReference>
<accession>A0ABV7D3S4</accession>
<gene>
    <name evidence="3" type="ORF">ACFOKA_06730</name>
</gene>
<protein>
    <submittedName>
        <fullName evidence="3">PaaI family thioesterase</fullName>
        <ecNumber evidence="3">3.1.2.-</ecNumber>
    </submittedName>
</protein>
<dbReference type="CDD" id="cd03443">
    <property type="entry name" value="PaaI_thioesterase"/>
    <property type="match status" value="1"/>
</dbReference>
<dbReference type="SUPFAM" id="SSF54637">
    <property type="entry name" value="Thioesterase/thiol ester dehydrase-isomerase"/>
    <property type="match status" value="1"/>
</dbReference>
<sequence>MTDDMLAFGRGVLESQPFSVLLGTELTAFEKGMAELALDLKPEHRQQHGYAHGGIISYLADNALTFAGGSVMGDCLTLEYKINYLRPAVGERLVARARTAGVGRSQAVCTCDIYALKRGVEKLCATAQGTIWKLSKGD</sequence>
<dbReference type="PANTHER" id="PTHR42856:SF1">
    <property type="entry name" value="ACYL-COENZYME A THIOESTERASE PAAI"/>
    <property type="match status" value="1"/>
</dbReference>
<dbReference type="GO" id="GO:0016787">
    <property type="term" value="F:hydrolase activity"/>
    <property type="evidence" value="ECO:0007669"/>
    <property type="project" value="UniProtKB-KW"/>
</dbReference>
<keyword evidence="4" id="KW-1185">Reference proteome</keyword>
<evidence type="ECO:0000256" key="1">
    <source>
        <dbReference type="ARBA" id="ARBA00022801"/>
    </source>
</evidence>
<dbReference type="InterPro" id="IPR003736">
    <property type="entry name" value="PAAI_dom"/>
</dbReference>
<dbReference type="RefSeq" id="WP_194215067.1">
    <property type="nucleotide sequence ID" value="NZ_CP061205.1"/>
</dbReference>
<dbReference type="EC" id="3.1.2.-" evidence="3"/>
<reference evidence="4" key="1">
    <citation type="journal article" date="2019" name="Int. J. Syst. Evol. Microbiol.">
        <title>The Global Catalogue of Microorganisms (GCM) 10K type strain sequencing project: providing services to taxonomists for standard genome sequencing and annotation.</title>
        <authorList>
            <consortium name="The Broad Institute Genomics Platform"/>
            <consortium name="The Broad Institute Genome Sequencing Center for Infectious Disease"/>
            <person name="Wu L."/>
            <person name="Ma J."/>
        </authorList>
    </citation>
    <scope>NUCLEOTIDE SEQUENCE [LARGE SCALE GENOMIC DNA]</scope>
    <source>
        <strain evidence="4">KCTC 62164</strain>
    </source>
</reference>
<proteinExistence type="predicted"/>